<evidence type="ECO:0000256" key="1">
    <source>
        <dbReference type="SAM" id="MobiDB-lite"/>
    </source>
</evidence>
<comment type="caution">
    <text evidence="3">The sequence shown here is derived from an EMBL/GenBank/DDBJ whole genome shotgun (WGS) entry which is preliminary data.</text>
</comment>
<sequence length="209" mass="23845">MPSLLFTHRDVEQSPEHNTATPYGEHESDTQNSSLAWIIPTVVVGLVVVTAFLVYALLRYNKCRQFRKEQEKNPYLTPNEFSRRRRMTAQDRAEEEEKQRVIMIRKSLASRSWGSSVGCDSRRTSHISQTSQPNPPYMDEDDEPVKLKDEWKAWEAGLRRERSVSAERHPAAGDAPDVAMPPQSRSRSRSPSRSPLLKQLPSTPPSYPG</sequence>
<protein>
    <submittedName>
        <fullName evidence="3">Uncharacterized protein</fullName>
    </submittedName>
</protein>
<feature type="region of interest" description="Disordered" evidence="1">
    <location>
        <begin position="158"/>
        <end position="209"/>
    </location>
</feature>
<feature type="region of interest" description="Disordered" evidence="1">
    <location>
        <begin position="79"/>
        <end position="99"/>
    </location>
</feature>
<dbReference type="EMBL" id="JAUKUA010000004">
    <property type="protein sequence ID" value="KAK0715124.1"/>
    <property type="molecule type" value="Genomic_DNA"/>
</dbReference>
<feature type="compositionally biased region" description="Basic and acidic residues" evidence="1">
    <location>
        <begin position="158"/>
        <end position="171"/>
    </location>
</feature>
<evidence type="ECO:0000313" key="3">
    <source>
        <dbReference type="EMBL" id="KAK0715124.1"/>
    </source>
</evidence>
<keyword evidence="2" id="KW-0812">Transmembrane</keyword>
<feature type="region of interest" description="Disordered" evidence="1">
    <location>
        <begin position="113"/>
        <end position="143"/>
    </location>
</feature>
<proteinExistence type="predicted"/>
<name>A0AA40AFY8_9PEZI</name>
<keyword evidence="2" id="KW-1133">Transmembrane helix</keyword>
<keyword evidence="2" id="KW-0472">Membrane</keyword>
<reference evidence="3" key="1">
    <citation type="submission" date="2023-06" db="EMBL/GenBank/DDBJ databases">
        <title>Genome-scale phylogeny and comparative genomics of the fungal order Sordariales.</title>
        <authorList>
            <consortium name="Lawrence Berkeley National Laboratory"/>
            <person name="Hensen N."/>
            <person name="Bonometti L."/>
            <person name="Westerberg I."/>
            <person name="Brannstrom I.O."/>
            <person name="Guillou S."/>
            <person name="Cros-Aarteil S."/>
            <person name="Calhoun S."/>
            <person name="Haridas S."/>
            <person name="Kuo A."/>
            <person name="Mondo S."/>
            <person name="Pangilinan J."/>
            <person name="Riley R."/>
            <person name="Labutti K."/>
            <person name="Andreopoulos B."/>
            <person name="Lipzen A."/>
            <person name="Chen C."/>
            <person name="Yanf M."/>
            <person name="Daum C."/>
            <person name="Ng V."/>
            <person name="Clum A."/>
            <person name="Steindorff A."/>
            <person name="Ohm R."/>
            <person name="Martin F."/>
            <person name="Silar P."/>
            <person name="Natvig D."/>
            <person name="Lalanne C."/>
            <person name="Gautier V."/>
            <person name="Ament-Velasquez S.L."/>
            <person name="Kruys A."/>
            <person name="Hutchinson M.I."/>
            <person name="Powell A.J."/>
            <person name="Barry K."/>
            <person name="Miller A.N."/>
            <person name="Grigoriev I.V."/>
            <person name="Debuchy R."/>
            <person name="Gladieux P."/>
            <person name="Thoren M.H."/>
            <person name="Johannesson H."/>
        </authorList>
    </citation>
    <scope>NUCLEOTIDE SEQUENCE</scope>
    <source>
        <strain evidence="3">SMH4607-1</strain>
    </source>
</reference>
<keyword evidence="4" id="KW-1185">Reference proteome</keyword>
<accession>A0AA40AFY8</accession>
<feature type="compositionally biased region" description="Low complexity" evidence="1">
    <location>
        <begin position="181"/>
        <end position="201"/>
    </location>
</feature>
<feature type="compositionally biased region" description="Basic and acidic residues" evidence="1">
    <location>
        <begin position="88"/>
        <end position="99"/>
    </location>
</feature>
<evidence type="ECO:0000256" key="2">
    <source>
        <dbReference type="SAM" id="Phobius"/>
    </source>
</evidence>
<dbReference type="AlphaFoldDB" id="A0AA40AFY8"/>
<organism evidence="3 4">
    <name type="scientific">Lasiosphaeris hirsuta</name>
    <dbReference type="NCBI Taxonomy" id="260670"/>
    <lineage>
        <taxon>Eukaryota</taxon>
        <taxon>Fungi</taxon>
        <taxon>Dikarya</taxon>
        <taxon>Ascomycota</taxon>
        <taxon>Pezizomycotina</taxon>
        <taxon>Sordariomycetes</taxon>
        <taxon>Sordariomycetidae</taxon>
        <taxon>Sordariales</taxon>
        <taxon>Lasiosphaeriaceae</taxon>
        <taxon>Lasiosphaeris</taxon>
    </lineage>
</organism>
<evidence type="ECO:0000313" key="4">
    <source>
        <dbReference type="Proteomes" id="UP001172102"/>
    </source>
</evidence>
<feature type="region of interest" description="Disordered" evidence="1">
    <location>
        <begin position="1"/>
        <end position="27"/>
    </location>
</feature>
<dbReference type="Proteomes" id="UP001172102">
    <property type="component" value="Unassembled WGS sequence"/>
</dbReference>
<gene>
    <name evidence="3" type="ORF">B0H67DRAFT_488671</name>
</gene>
<feature type="transmembrane region" description="Helical" evidence="2">
    <location>
        <begin position="35"/>
        <end position="58"/>
    </location>
</feature>